<gene>
    <name evidence="2" type="ORF">BDV24DRAFT_42706</name>
</gene>
<reference evidence="2" key="1">
    <citation type="submission" date="2019-04" db="EMBL/GenBank/DDBJ databases">
        <title>Friends and foes A comparative genomics study of 23 Aspergillus species from section Flavi.</title>
        <authorList>
            <consortium name="DOE Joint Genome Institute"/>
            <person name="Kjaerbolling I."/>
            <person name="Vesth T."/>
            <person name="Frisvad J.C."/>
            <person name="Nybo J.L."/>
            <person name="Theobald S."/>
            <person name="Kildgaard S."/>
            <person name="Isbrandt T."/>
            <person name="Kuo A."/>
            <person name="Sato A."/>
            <person name="Lyhne E.K."/>
            <person name="Kogle M.E."/>
            <person name="Wiebenga A."/>
            <person name="Kun R.S."/>
            <person name="Lubbers R.J."/>
            <person name="Makela M.R."/>
            <person name="Barry K."/>
            <person name="Chovatia M."/>
            <person name="Clum A."/>
            <person name="Daum C."/>
            <person name="Haridas S."/>
            <person name="He G."/>
            <person name="LaButti K."/>
            <person name="Lipzen A."/>
            <person name="Mondo S."/>
            <person name="Riley R."/>
            <person name="Salamov A."/>
            <person name="Simmons B.A."/>
            <person name="Magnuson J.K."/>
            <person name="Henrissat B."/>
            <person name="Mortensen U.H."/>
            <person name="Larsen T.O."/>
            <person name="Devries R.P."/>
            <person name="Grigoriev I.V."/>
            <person name="Machida M."/>
            <person name="Baker S.E."/>
            <person name="Andersen M.R."/>
        </authorList>
    </citation>
    <scope>NUCLEOTIDE SEQUENCE</scope>
    <source>
        <strain evidence="2">CBS 117612</strain>
    </source>
</reference>
<dbReference type="EMBL" id="ML737134">
    <property type="protein sequence ID" value="KAE8342550.1"/>
    <property type="molecule type" value="Genomic_DNA"/>
</dbReference>
<dbReference type="Proteomes" id="UP000325558">
    <property type="component" value="Unassembled WGS sequence"/>
</dbReference>
<evidence type="ECO:0000313" key="2">
    <source>
        <dbReference type="EMBL" id="KAE8342550.1"/>
    </source>
</evidence>
<evidence type="ECO:0000256" key="1">
    <source>
        <dbReference type="SAM" id="Phobius"/>
    </source>
</evidence>
<accession>A0A5N6YG24</accession>
<name>A0A5N6YG24_9EURO</name>
<keyword evidence="1" id="KW-0472">Membrane</keyword>
<protein>
    <submittedName>
        <fullName evidence="2">Uncharacterized protein</fullName>
    </submittedName>
</protein>
<keyword evidence="1" id="KW-1133">Transmembrane helix</keyword>
<organism evidence="2">
    <name type="scientific">Aspergillus arachidicola</name>
    <dbReference type="NCBI Taxonomy" id="656916"/>
    <lineage>
        <taxon>Eukaryota</taxon>
        <taxon>Fungi</taxon>
        <taxon>Dikarya</taxon>
        <taxon>Ascomycota</taxon>
        <taxon>Pezizomycotina</taxon>
        <taxon>Eurotiomycetes</taxon>
        <taxon>Eurotiomycetidae</taxon>
        <taxon>Eurotiales</taxon>
        <taxon>Aspergillaceae</taxon>
        <taxon>Aspergillus</taxon>
        <taxon>Aspergillus subgen. Circumdati</taxon>
    </lineage>
</organism>
<proteinExistence type="predicted"/>
<feature type="transmembrane region" description="Helical" evidence="1">
    <location>
        <begin position="15"/>
        <end position="34"/>
    </location>
</feature>
<keyword evidence="1" id="KW-0812">Transmembrane</keyword>
<sequence>MKGDQLLRSAADTSILLSSMLCVFPCFYVSFSLFPPNLHGKAVSRVATPKGCHAEGMPRRRDAVYGVKRCGMCQNVWGKSLFSALELIVKDGGNISHLHHHML</sequence>
<dbReference type="AlphaFoldDB" id="A0A5N6YG24"/>